<keyword evidence="2" id="KW-0680">Restriction system</keyword>
<organism evidence="6 8">
    <name type="scientific">Haloarcula marismortui ATCC 33800</name>
    <dbReference type="NCBI Taxonomy" id="662476"/>
    <lineage>
        <taxon>Archaea</taxon>
        <taxon>Methanobacteriati</taxon>
        <taxon>Methanobacteriota</taxon>
        <taxon>Stenosarchaea group</taxon>
        <taxon>Halobacteria</taxon>
        <taxon>Halobacteriales</taxon>
        <taxon>Haloarculaceae</taxon>
        <taxon>Haloarcula</taxon>
    </lineage>
</organism>
<dbReference type="GO" id="GO:0003677">
    <property type="term" value="F:DNA binding"/>
    <property type="evidence" value="ECO:0007669"/>
    <property type="project" value="UniProtKB-KW"/>
</dbReference>
<feature type="region of interest" description="Disordered" evidence="4">
    <location>
        <begin position="1"/>
        <end position="35"/>
    </location>
</feature>
<keyword evidence="7" id="KW-0614">Plasmid</keyword>
<reference evidence="7" key="2">
    <citation type="submission" date="2021-04" db="EMBL/GenBank/DDBJ databases">
        <title>Complete Genome sequence and Methylome Analysis of the Haloarchaeon Haloarcula sinaiiensis.</title>
        <authorList>
            <person name="Fomenkov A."/>
            <person name="DasSarma P."/>
            <person name="DasSarma S."/>
            <person name="Roberts R.J."/>
        </authorList>
    </citation>
    <scope>NUCLEOTIDE SEQUENCE</scope>
    <source>
        <strain evidence="7">ATCC 33800</strain>
        <plasmid evidence="7">pHsi117</plasmid>
    </source>
</reference>
<accession>M0JTJ9</accession>
<evidence type="ECO:0000256" key="1">
    <source>
        <dbReference type="ARBA" id="ARBA00010923"/>
    </source>
</evidence>
<gene>
    <name evidence="6" type="ORF">C436_15930</name>
    <name evidence="7" type="ORF">KDQ40_16075</name>
</gene>
<dbReference type="EMBL" id="AOLR01000027">
    <property type="protein sequence ID" value="EMA11299.1"/>
    <property type="molecule type" value="Genomic_DNA"/>
</dbReference>
<dbReference type="Gene3D" id="1.10.287.1120">
    <property type="entry name" value="Bipartite methylase S protein"/>
    <property type="match status" value="1"/>
</dbReference>
<reference evidence="6 8" key="1">
    <citation type="journal article" date="2014" name="PLoS Genet.">
        <title>Phylogenetically driven sequencing of extremely halophilic archaea reveals strategies for static and dynamic osmo-response.</title>
        <authorList>
            <person name="Becker E.A."/>
            <person name="Seitzer P.M."/>
            <person name="Tritt A."/>
            <person name="Larsen D."/>
            <person name="Krusor M."/>
            <person name="Yao A.I."/>
            <person name="Wu D."/>
            <person name="Madern D."/>
            <person name="Eisen J.A."/>
            <person name="Darling A.E."/>
            <person name="Facciotti M.T."/>
        </authorList>
    </citation>
    <scope>NUCLEOTIDE SEQUENCE [LARGE SCALE GENOMIC DNA]</scope>
    <source>
        <strain evidence="6 8">ATCC 33800</strain>
    </source>
</reference>
<name>M0JTJ9_9EURY</name>
<geneLocation type="plasmid" evidence="7 9">
    <name>pHsi117</name>
</geneLocation>
<evidence type="ECO:0000313" key="7">
    <source>
        <dbReference type="EMBL" id="QUJ73833.1"/>
    </source>
</evidence>
<evidence type="ECO:0000256" key="3">
    <source>
        <dbReference type="ARBA" id="ARBA00023125"/>
    </source>
</evidence>
<protein>
    <submittedName>
        <fullName evidence="7">Restriction endonuclease subunit S</fullName>
        <ecNumber evidence="7">3.1.21.-</ecNumber>
    </submittedName>
    <submittedName>
        <fullName evidence="6">Type I site-specific deoxyribonuclease subunit rmeS</fullName>
    </submittedName>
</protein>
<dbReference type="Proteomes" id="UP000011659">
    <property type="component" value="Unassembled WGS sequence"/>
</dbReference>
<evidence type="ECO:0000256" key="2">
    <source>
        <dbReference type="ARBA" id="ARBA00022747"/>
    </source>
</evidence>
<dbReference type="InterPro" id="IPR052021">
    <property type="entry name" value="Type-I_RS_S_subunit"/>
</dbReference>
<dbReference type="GO" id="GO:0016787">
    <property type="term" value="F:hydrolase activity"/>
    <property type="evidence" value="ECO:0007669"/>
    <property type="project" value="UniProtKB-KW"/>
</dbReference>
<evidence type="ECO:0000313" key="6">
    <source>
        <dbReference type="EMBL" id="EMA11299.1"/>
    </source>
</evidence>
<keyword evidence="8" id="KW-1185">Reference proteome</keyword>
<keyword evidence="3" id="KW-0238">DNA-binding</keyword>
<sequence length="467" mass="53223">MSEQDATLEEFTEKDQSDQSDELDQEQFGPFTLSTPGDWTAKRLGDIKTLITRGKQPTYADEGVPVINQECIYWDGWQFENLRYLDADVAQDWKEKYFPQDGDVILNSTGQGTLGRAQVYPDEERRAIDSHVTLLRTNDELSPYFHRYFLESHLGQALLYSMCVNGSTGQIELSKTRLDLQPIPLPPLEEQNKIANVLYNVDQAIQKSEEIESRIQRIKRGTVQDLLNHGLDNSDPQKKDPDLGTVPEHWDCVTIQDIIADVENAFTDGARYALSSDEIHEKGDARAILLEEVGEGEFNDSSPKFATQEKYDEITHRAIYPDEVVVAKMAEPVARACIVPDTYDQYLLGCADVVRIVPNEDVDDHFLMYCLNSYKLWKQAVAHLRGTGRSRINLENISDLKIPKPPLSEQREIVEILEAYDHRIENEREYCEQLKRIKQGLMQDLLSGTVRTTDTNISVLDEVAKHG</sequence>
<dbReference type="SUPFAM" id="SSF116734">
    <property type="entry name" value="DNA methylase specificity domain"/>
    <property type="match status" value="2"/>
</dbReference>
<dbReference type="InterPro" id="IPR000055">
    <property type="entry name" value="Restrct_endonuc_typeI_TRD"/>
</dbReference>
<dbReference type="PATRIC" id="fig|662476.7.peg.3187"/>
<feature type="domain" description="Type I restriction modification DNA specificity" evidence="5">
    <location>
        <begin position="36"/>
        <end position="213"/>
    </location>
</feature>
<dbReference type="Gene3D" id="3.90.220.20">
    <property type="entry name" value="DNA methylase specificity domains"/>
    <property type="match status" value="2"/>
</dbReference>
<dbReference type="GO" id="GO:0009307">
    <property type="term" value="P:DNA restriction-modification system"/>
    <property type="evidence" value="ECO:0007669"/>
    <property type="project" value="UniProtKB-KW"/>
</dbReference>
<evidence type="ECO:0000313" key="8">
    <source>
        <dbReference type="Proteomes" id="UP000011659"/>
    </source>
</evidence>
<keyword evidence="7" id="KW-0378">Hydrolase</keyword>
<dbReference type="KEGG" id="hsin:KDQ40_16075"/>
<comment type="similarity">
    <text evidence="1">Belongs to the type-I restriction system S methylase family.</text>
</comment>
<evidence type="ECO:0000256" key="4">
    <source>
        <dbReference type="SAM" id="MobiDB-lite"/>
    </source>
</evidence>
<proteinExistence type="inferred from homology"/>
<dbReference type="GO" id="GO:0004519">
    <property type="term" value="F:endonuclease activity"/>
    <property type="evidence" value="ECO:0007669"/>
    <property type="project" value="UniProtKB-KW"/>
</dbReference>
<dbReference type="PANTHER" id="PTHR30408:SF12">
    <property type="entry name" value="TYPE I RESTRICTION ENZYME MJAVIII SPECIFICITY SUBUNIT"/>
    <property type="match status" value="1"/>
</dbReference>
<dbReference type="Proteomes" id="UP000682967">
    <property type="component" value="Plasmid pHsi117"/>
</dbReference>
<dbReference type="PANTHER" id="PTHR30408">
    <property type="entry name" value="TYPE-1 RESTRICTION ENZYME ECOKI SPECIFICITY PROTEIN"/>
    <property type="match status" value="1"/>
</dbReference>
<feature type="compositionally biased region" description="Acidic residues" evidence="4">
    <location>
        <begin position="1"/>
        <end position="10"/>
    </location>
</feature>
<feature type="domain" description="Type I restriction modification DNA specificity" evidence="5">
    <location>
        <begin position="352"/>
        <end position="435"/>
    </location>
</feature>
<dbReference type="AlphaFoldDB" id="M0JTJ9"/>
<keyword evidence="7" id="KW-0540">Nuclease</keyword>
<dbReference type="Pfam" id="PF01420">
    <property type="entry name" value="Methylase_S"/>
    <property type="match status" value="2"/>
</dbReference>
<dbReference type="RefSeq" id="WP_004965162.1">
    <property type="nucleotide sequence ID" value="NZ_AOLR01000027.1"/>
</dbReference>
<dbReference type="EMBL" id="CP073367">
    <property type="protein sequence ID" value="QUJ73833.1"/>
    <property type="molecule type" value="Genomic_DNA"/>
</dbReference>
<evidence type="ECO:0000313" key="9">
    <source>
        <dbReference type="Proteomes" id="UP000682967"/>
    </source>
</evidence>
<dbReference type="OrthoDB" id="84651at2157"/>
<dbReference type="InterPro" id="IPR044946">
    <property type="entry name" value="Restrct_endonuc_typeI_TRD_sf"/>
</dbReference>
<keyword evidence="7" id="KW-0255">Endonuclease</keyword>
<dbReference type="GeneID" id="64824505"/>
<dbReference type="EC" id="3.1.21.-" evidence="7"/>
<evidence type="ECO:0000259" key="5">
    <source>
        <dbReference type="Pfam" id="PF01420"/>
    </source>
</evidence>